<dbReference type="SUPFAM" id="SSF46689">
    <property type="entry name" value="Homeodomain-like"/>
    <property type="match status" value="1"/>
</dbReference>
<dbReference type="Pfam" id="PF15963">
    <property type="entry name" value="Myb_DNA-bind_7"/>
    <property type="match status" value="1"/>
</dbReference>
<gene>
    <name evidence="3" type="ORF">OC846_000926</name>
</gene>
<feature type="compositionally biased region" description="Acidic residues" evidence="1">
    <location>
        <begin position="300"/>
        <end position="317"/>
    </location>
</feature>
<dbReference type="InterPro" id="IPR009057">
    <property type="entry name" value="Homeodomain-like_sf"/>
</dbReference>
<reference evidence="3" key="1">
    <citation type="journal article" date="2023" name="PhytoFront">
        <title>Draft Genome Resources of Seven Strains of Tilletia horrida, Causal Agent of Kernel Smut of Rice.</title>
        <authorList>
            <person name="Khanal S."/>
            <person name="Antony Babu S."/>
            <person name="Zhou X.G."/>
        </authorList>
    </citation>
    <scope>NUCLEOTIDE SEQUENCE</scope>
    <source>
        <strain evidence="3">TX6</strain>
    </source>
</reference>
<dbReference type="GO" id="GO:0070898">
    <property type="term" value="P:RNA polymerase III preinitiation complex assembly"/>
    <property type="evidence" value="ECO:0007669"/>
    <property type="project" value="TreeGrafter"/>
</dbReference>
<feature type="compositionally biased region" description="Low complexity" evidence="1">
    <location>
        <begin position="85"/>
        <end position="108"/>
    </location>
</feature>
<feature type="compositionally biased region" description="Low complexity" evidence="1">
    <location>
        <begin position="31"/>
        <end position="71"/>
    </location>
</feature>
<dbReference type="PANTHER" id="PTHR22929:SF0">
    <property type="entry name" value="TRANSCRIPTION FACTOR TFIIIB COMPONENT B'' HOMOLOG"/>
    <property type="match status" value="1"/>
</dbReference>
<comment type="caution">
    <text evidence="3">The sequence shown here is derived from an EMBL/GenBank/DDBJ whole genome shotgun (WGS) entry which is preliminary data.</text>
</comment>
<feature type="compositionally biased region" description="Basic residues" evidence="1">
    <location>
        <begin position="167"/>
        <end position="176"/>
    </location>
</feature>
<dbReference type="SMART" id="SM00717">
    <property type="entry name" value="SANT"/>
    <property type="match status" value="1"/>
</dbReference>
<dbReference type="InterPro" id="IPR001005">
    <property type="entry name" value="SANT/Myb"/>
</dbReference>
<feature type="compositionally biased region" description="Pro residues" evidence="1">
    <location>
        <begin position="109"/>
        <end position="122"/>
    </location>
</feature>
<organism evidence="3 4">
    <name type="scientific">Tilletia horrida</name>
    <dbReference type="NCBI Taxonomy" id="155126"/>
    <lineage>
        <taxon>Eukaryota</taxon>
        <taxon>Fungi</taxon>
        <taxon>Dikarya</taxon>
        <taxon>Basidiomycota</taxon>
        <taxon>Ustilaginomycotina</taxon>
        <taxon>Exobasidiomycetes</taxon>
        <taxon>Tilletiales</taxon>
        <taxon>Tilletiaceae</taxon>
        <taxon>Tilletia</taxon>
    </lineage>
</organism>
<dbReference type="InterPro" id="IPR039467">
    <property type="entry name" value="TFIIIB_B''_Myb"/>
</dbReference>
<protein>
    <recommendedName>
        <fullName evidence="2">SANT domain-containing protein</fullName>
    </recommendedName>
</protein>
<dbReference type="Proteomes" id="UP001176517">
    <property type="component" value="Unassembled WGS sequence"/>
</dbReference>
<feature type="compositionally biased region" description="Basic and acidic residues" evidence="1">
    <location>
        <begin position="352"/>
        <end position="368"/>
    </location>
</feature>
<feature type="compositionally biased region" description="Acidic residues" evidence="1">
    <location>
        <begin position="622"/>
        <end position="639"/>
    </location>
</feature>
<feature type="compositionally biased region" description="Acidic residues" evidence="1">
    <location>
        <begin position="147"/>
        <end position="162"/>
    </location>
</feature>
<evidence type="ECO:0000259" key="2">
    <source>
        <dbReference type="PROSITE" id="PS51293"/>
    </source>
</evidence>
<dbReference type="GO" id="GO:0001156">
    <property type="term" value="F:TFIIIC-class transcription factor complex binding"/>
    <property type="evidence" value="ECO:0007669"/>
    <property type="project" value="TreeGrafter"/>
</dbReference>
<evidence type="ECO:0000313" key="3">
    <source>
        <dbReference type="EMBL" id="KAK0556738.1"/>
    </source>
</evidence>
<dbReference type="AlphaFoldDB" id="A0AAN6GTV8"/>
<dbReference type="InterPro" id="IPR017884">
    <property type="entry name" value="SANT_dom"/>
</dbReference>
<feature type="compositionally biased region" description="Basic residues" evidence="1">
    <location>
        <begin position="279"/>
        <end position="294"/>
    </location>
</feature>
<dbReference type="Gene3D" id="1.20.58.1880">
    <property type="match status" value="1"/>
</dbReference>
<keyword evidence="4" id="KW-1185">Reference proteome</keyword>
<evidence type="ECO:0000256" key="1">
    <source>
        <dbReference type="SAM" id="MobiDB-lite"/>
    </source>
</evidence>
<feature type="compositionally biased region" description="Low complexity" evidence="1">
    <location>
        <begin position="644"/>
        <end position="672"/>
    </location>
</feature>
<feature type="region of interest" description="Disordered" evidence="1">
    <location>
        <begin position="257"/>
        <end position="441"/>
    </location>
</feature>
<feature type="compositionally biased region" description="Pro residues" evidence="1">
    <location>
        <begin position="20"/>
        <end position="30"/>
    </location>
</feature>
<dbReference type="GO" id="GO:0000126">
    <property type="term" value="C:transcription factor TFIIIB complex"/>
    <property type="evidence" value="ECO:0007669"/>
    <property type="project" value="TreeGrafter"/>
</dbReference>
<feature type="compositionally biased region" description="Basic and acidic residues" evidence="1">
    <location>
        <begin position="688"/>
        <end position="714"/>
    </location>
</feature>
<dbReference type="EMBL" id="JAPDMZ010000011">
    <property type="protein sequence ID" value="KAK0556738.1"/>
    <property type="molecule type" value="Genomic_DNA"/>
</dbReference>
<dbReference type="PANTHER" id="PTHR22929">
    <property type="entry name" value="RNA POLYMERASE III TRANSCRIPTION INITIATION FACTOR B"/>
    <property type="match status" value="1"/>
</dbReference>
<sequence length="738" mass="80174">MSQRVDKGGPKFRPNVPIRRPQPPSSPGPGPSSSSSSQPLPQQPSSQPAATSQPTASTSAPASSSRPQSQQIVAAGLRLTQPIHAPGSSSSDSPASSSTSVARPRAPRLVPPPPPPPPPPAPAASTQPAQSQDQEQRRRRPITQTVQDDEQDGEDQDDEQAEEQQAKRRKGPRAKRLTIAEQEAAYEELLAQEGADLDESRPSAEDLSMSDLAKHEVRLGKASKRTFEMMRKYEEHKQEQKDERQLLKEKLIRKRQAGKDWIDTFGSDEEEEAEQEKKRQLRQKRKERLKKQKQKSGETGEGDGDDEDEEAEEDDDPSAVGQDAGDSDDGNSMTSEEGSDEEQGANGTASSRQKDRDKQTKKGKDKQGAAKNGKKKKQGKNAQRSNADGGGSSSSSAHSGSGSSSGSDSDDDDDVYGESSAAVQIRLGPDGRPVLSESSLTLDPSQLAETIDDGGVEGVTAVIETERFINSNTRGKRSVNARWNKDETEKFFRAISQWGTDFEMIARLFPTRSRHQIKLKFSREEKTNPERVNQAFKTRIPVDLEAYGVAVGRNLSGPPPQVSVKKPDDYLKMEQQERLLRAGGEPDDTSAIGVRALAPGASRKTDRRSVSVGRTDRRDGAAAEEDIVVEGASDDDAEDDRSVRSGSAGASRSSSRRSVTPSRRNRSGSNAGASGGAGTGRLTQRRAGGYDRERDRERARARAEEQRRERERLHRAGSGRGGGIAYESQEMVLGDADD</sequence>
<feature type="compositionally biased region" description="Low complexity" evidence="1">
    <location>
        <begin position="393"/>
        <end position="407"/>
    </location>
</feature>
<proteinExistence type="predicted"/>
<feature type="compositionally biased region" description="Basic and acidic residues" evidence="1">
    <location>
        <begin position="212"/>
        <end position="243"/>
    </location>
</feature>
<name>A0AAN6GTV8_9BASI</name>
<feature type="domain" description="SANT" evidence="2">
    <location>
        <begin position="478"/>
        <end position="529"/>
    </location>
</feature>
<dbReference type="CDD" id="cd00167">
    <property type="entry name" value="SANT"/>
    <property type="match status" value="1"/>
</dbReference>
<accession>A0AAN6GTV8</accession>
<dbReference type="PROSITE" id="PS51293">
    <property type="entry name" value="SANT"/>
    <property type="match status" value="1"/>
</dbReference>
<feature type="compositionally biased region" description="Basic and acidic residues" evidence="1">
    <location>
        <begin position="603"/>
        <end position="621"/>
    </location>
</feature>
<feature type="region of interest" description="Disordered" evidence="1">
    <location>
        <begin position="1"/>
        <end position="243"/>
    </location>
</feature>
<feature type="compositionally biased region" description="Low complexity" evidence="1">
    <location>
        <begin position="180"/>
        <end position="194"/>
    </location>
</feature>
<evidence type="ECO:0000313" key="4">
    <source>
        <dbReference type="Proteomes" id="UP001176517"/>
    </source>
</evidence>
<feature type="region of interest" description="Disordered" evidence="1">
    <location>
        <begin position="581"/>
        <end position="738"/>
    </location>
</feature>